<feature type="chain" id="PRO_5045396506" description="Aspartyl protease" evidence="1">
    <location>
        <begin position="20"/>
        <end position="328"/>
    </location>
</feature>
<evidence type="ECO:0000313" key="3">
    <source>
        <dbReference type="Proteomes" id="UP001497416"/>
    </source>
</evidence>
<organism evidence="2 3">
    <name type="scientific">Tenacibaculum platacis</name>
    <dbReference type="NCBI Taxonomy" id="3137852"/>
    <lineage>
        <taxon>Bacteria</taxon>
        <taxon>Pseudomonadati</taxon>
        <taxon>Bacteroidota</taxon>
        <taxon>Flavobacteriia</taxon>
        <taxon>Flavobacteriales</taxon>
        <taxon>Flavobacteriaceae</taxon>
        <taxon>Tenacibaculum</taxon>
    </lineage>
</organism>
<dbReference type="Proteomes" id="UP001497416">
    <property type="component" value="Unassembled WGS sequence"/>
</dbReference>
<comment type="caution">
    <text evidence="2">The sequence shown here is derived from an EMBL/GenBank/DDBJ whole genome shotgun (WGS) entry which is preliminary data.</text>
</comment>
<protein>
    <recommendedName>
        <fullName evidence="4">Aspartyl protease</fullName>
    </recommendedName>
</protein>
<evidence type="ECO:0008006" key="4">
    <source>
        <dbReference type="Google" id="ProtNLM"/>
    </source>
</evidence>
<dbReference type="RefSeq" id="WP_348713562.1">
    <property type="nucleotide sequence ID" value="NZ_CAXIXY010000007.1"/>
</dbReference>
<feature type="signal peptide" evidence="1">
    <location>
        <begin position="1"/>
        <end position="19"/>
    </location>
</feature>
<keyword evidence="3" id="KW-1185">Reference proteome</keyword>
<name>A0ABM9P5R5_9FLAO</name>
<proteinExistence type="predicted"/>
<dbReference type="EMBL" id="CAXIXY010000007">
    <property type="protein sequence ID" value="CAL2093205.1"/>
    <property type="molecule type" value="Genomic_DNA"/>
</dbReference>
<reference evidence="2 3" key="1">
    <citation type="submission" date="2024-05" db="EMBL/GenBank/DDBJ databases">
        <authorList>
            <person name="Duchaud E."/>
        </authorList>
    </citation>
    <scope>NUCLEOTIDE SEQUENCE [LARGE SCALE GENOMIC DNA]</scope>
    <source>
        <strain evidence="2">Ena-SAMPLE-TAB-13-05-2024-13:56:06:370-140302</strain>
    </source>
</reference>
<dbReference type="Gene3D" id="2.40.70.10">
    <property type="entry name" value="Acid Proteases"/>
    <property type="match status" value="2"/>
</dbReference>
<evidence type="ECO:0000256" key="1">
    <source>
        <dbReference type="SAM" id="SignalP"/>
    </source>
</evidence>
<dbReference type="SUPFAM" id="SSF50630">
    <property type="entry name" value="Acid proteases"/>
    <property type="match status" value="2"/>
</dbReference>
<dbReference type="InterPro" id="IPR021109">
    <property type="entry name" value="Peptidase_aspartic_dom_sf"/>
</dbReference>
<accession>A0ABM9P5R5</accession>
<dbReference type="PROSITE" id="PS00141">
    <property type="entry name" value="ASP_PROTEASE"/>
    <property type="match status" value="1"/>
</dbReference>
<keyword evidence="1" id="KW-0732">Signal</keyword>
<gene>
    <name evidence="2" type="ORF">T190607A01A_50158</name>
</gene>
<dbReference type="InterPro" id="IPR001969">
    <property type="entry name" value="Aspartic_peptidase_AS"/>
</dbReference>
<evidence type="ECO:0000313" key="2">
    <source>
        <dbReference type="EMBL" id="CAL2093205.1"/>
    </source>
</evidence>
<sequence length="328" mass="37937">MSKTVFTLLLLFLIHPVFSVNNDNPKEDEIIINSVPIRFTGATIINKYSTRIPFKLVDRLIVIEGKIKGKNGNFIIDTGSESLILNKVHFTTYPFEKEKKNTSGILDDVDNLFEKNIKKLSLKHISIQNKRSDIIDLSHIEKSKKIKLLGIIGFDVLKDYEVFIDLYLNQITLTKIDENGNTLNKKVYLEKIVDTINFKLKKHTITLKGYIGREEVTFGLDSGAEFNQINKRIGRRALKHFYPKKRVKLIGASKKQIEVLYGNLFRVKLNDKTYFGPMKTMLTNLNNMNKAFGTSLDGILGYEFFAQKRVIINYKKEKLYFIKYPLIR</sequence>